<evidence type="ECO:0008006" key="3">
    <source>
        <dbReference type="Google" id="ProtNLM"/>
    </source>
</evidence>
<proteinExistence type="predicted"/>
<dbReference type="Proteomes" id="UP000034883">
    <property type="component" value="Chromosome"/>
</dbReference>
<dbReference type="KEGG" id="samy:DB32_001275"/>
<keyword evidence="2" id="KW-1185">Reference proteome</keyword>
<dbReference type="PANTHER" id="PTHR39335:SF1">
    <property type="entry name" value="BLL4220 PROTEIN"/>
    <property type="match status" value="1"/>
</dbReference>
<evidence type="ECO:0000313" key="2">
    <source>
        <dbReference type="Proteomes" id="UP000034883"/>
    </source>
</evidence>
<dbReference type="GO" id="GO:0043448">
    <property type="term" value="P:alkane catabolic process"/>
    <property type="evidence" value="ECO:0007669"/>
    <property type="project" value="TreeGrafter"/>
</dbReference>
<dbReference type="PROSITE" id="PS51257">
    <property type="entry name" value="PROKAR_LIPOPROTEIN"/>
    <property type="match status" value="1"/>
</dbReference>
<dbReference type="EMBL" id="CP011125">
    <property type="protein sequence ID" value="AKF04126.1"/>
    <property type="molecule type" value="Genomic_DNA"/>
</dbReference>
<reference evidence="1 2" key="1">
    <citation type="submission" date="2015-03" db="EMBL/GenBank/DDBJ databases">
        <title>Genome assembly of Sandaracinus amylolyticus DSM 53668.</title>
        <authorList>
            <person name="Sharma G."/>
            <person name="Subramanian S."/>
        </authorList>
    </citation>
    <scope>NUCLEOTIDE SEQUENCE [LARGE SCALE GENOMIC DNA]</scope>
    <source>
        <strain evidence="1 2">DSM 53668</strain>
    </source>
</reference>
<sequence>MQRHLGLLPLTFLMLLAACEDGMIDYPPGTDAGTPPGNDGSTAAATVTVRTTSAGTHLADGEGNTLYVFARDVASTASAPGSSSCAGACLTNWPAFSPASFVPGEGVNAAALGWITRADGTRQATYRGWPLYTFANDAAPGDANGEGNNGVWFVARAPFYSVMVRASEENGQFLVDGAGRTMYLFRNDTRGEGGTAPVSMCSGMCLNNWPIVPPSDVRLPSSIAAADVTTLTRADGTEQLVYRGWPLYYFAMDTAPGDAKGKGVNDVWDLVAPPAPAE</sequence>
<dbReference type="PANTHER" id="PTHR39335">
    <property type="entry name" value="BLL4220 PROTEIN"/>
    <property type="match status" value="1"/>
</dbReference>
<dbReference type="STRING" id="927083.DB32_001275"/>
<protein>
    <recommendedName>
        <fullName evidence="3">Lipoprotein</fullName>
    </recommendedName>
</protein>
<name>A0A0F6YFW9_9BACT</name>
<accession>A0A0F6YFW9</accession>
<dbReference type="OrthoDB" id="9800666at2"/>
<gene>
    <name evidence="1" type="ORF">DB32_001275</name>
</gene>
<organism evidence="1 2">
    <name type="scientific">Sandaracinus amylolyticus</name>
    <dbReference type="NCBI Taxonomy" id="927083"/>
    <lineage>
        <taxon>Bacteria</taxon>
        <taxon>Pseudomonadati</taxon>
        <taxon>Myxococcota</taxon>
        <taxon>Polyangia</taxon>
        <taxon>Polyangiales</taxon>
        <taxon>Sandaracinaceae</taxon>
        <taxon>Sandaracinus</taxon>
    </lineage>
</organism>
<dbReference type="InterPro" id="IPR005297">
    <property type="entry name" value="Lipoprotein_repeat"/>
</dbReference>
<dbReference type="RefSeq" id="WP_053231503.1">
    <property type="nucleotide sequence ID" value="NZ_CP011125.1"/>
</dbReference>
<dbReference type="AlphaFoldDB" id="A0A0F6YFW9"/>
<dbReference type="Pfam" id="PF03640">
    <property type="entry name" value="Lipoprotein_15"/>
    <property type="match status" value="4"/>
</dbReference>
<evidence type="ECO:0000313" key="1">
    <source>
        <dbReference type="EMBL" id="AKF04126.1"/>
    </source>
</evidence>